<dbReference type="InterPro" id="IPR035979">
    <property type="entry name" value="RBD_domain_sf"/>
</dbReference>
<keyword evidence="6" id="KW-1185">Reference proteome</keyword>
<feature type="domain" description="RRM" evidence="4">
    <location>
        <begin position="169"/>
        <end position="248"/>
    </location>
</feature>
<dbReference type="InterPro" id="IPR012677">
    <property type="entry name" value="Nucleotide-bd_a/b_plait_sf"/>
</dbReference>
<dbReference type="Gene3D" id="3.30.70.330">
    <property type="match status" value="3"/>
</dbReference>
<feature type="compositionally biased region" description="Low complexity" evidence="3">
    <location>
        <begin position="21"/>
        <end position="43"/>
    </location>
</feature>
<feature type="compositionally biased region" description="Polar residues" evidence="3">
    <location>
        <begin position="598"/>
        <end position="622"/>
    </location>
</feature>
<feature type="compositionally biased region" description="Basic residues" evidence="3">
    <location>
        <begin position="55"/>
        <end position="64"/>
    </location>
</feature>
<dbReference type="AlphaFoldDB" id="A0A9P5SPP2"/>
<dbReference type="SUPFAM" id="SSF54928">
    <property type="entry name" value="RNA-binding domain, RBD"/>
    <property type="match status" value="2"/>
</dbReference>
<feature type="domain" description="RRM" evidence="4">
    <location>
        <begin position="337"/>
        <end position="418"/>
    </location>
</feature>
<dbReference type="PROSITE" id="PS50102">
    <property type="entry name" value="RRM"/>
    <property type="match status" value="3"/>
</dbReference>
<dbReference type="Pfam" id="PF00076">
    <property type="entry name" value="RRM_1"/>
    <property type="match status" value="3"/>
</dbReference>
<evidence type="ECO:0000313" key="5">
    <source>
        <dbReference type="EMBL" id="KAF9335476.1"/>
    </source>
</evidence>
<evidence type="ECO:0000256" key="3">
    <source>
        <dbReference type="SAM" id="MobiDB-lite"/>
    </source>
</evidence>
<gene>
    <name evidence="5" type="ORF">BG006_011405</name>
</gene>
<proteinExistence type="predicted"/>
<dbReference type="PANTHER" id="PTHR48027">
    <property type="entry name" value="HETEROGENEOUS NUCLEAR RIBONUCLEOPROTEIN 87F-RELATED"/>
    <property type="match status" value="1"/>
</dbReference>
<comment type="caution">
    <text evidence="5">The sequence shown here is derived from an EMBL/GenBank/DDBJ whole genome shotgun (WGS) entry which is preliminary data.</text>
</comment>
<dbReference type="InterPro" id="IPR000504">
    <property type="entry name" value="RRM_dom"/>
</dbReference>
<dbReference type="SMART" id="SM00360">
    <property type="entry name" value="RRM"/>
    <property type="match status" value="3"/>
</dbReference>
<evidence type="ECO:0000313" key="6">
    <source>
        <dbReference type="Proteomes" id="UP000696485"/>
    </source>
</evidence>
<feature type="compositionally biased region" description="Low complexity" evidence="3">
    <location>
        <begin position="623"/>
        <end position="636"/>
    </location>
</feature>
<feature type="region of interest" description="Disordered" evidence="3">
    <location>
        <begin position="1"/>
        <end position="84"/>
    </location>
</feature>
<feature type="domain" description="RRM" evidence="4">
    <location>
        <begin position="250"/>
        <end position="324"/>
    </location>
</feature>
<dbReference type="InterPro" id="IPR052462">
    <property type="entry name" value="SLIRP/GR-RBP-like"/>
</dbReference>
<evidence type="ECO:0000256" key="1">
    <source>
        <dbReference type="ARBA" id="ARBA00022884"/>
    </source>
</evidence>
<feature type="region of interest" description="Disordered" evidence="3">
    <location>
        <begin position="144"/>
        <end position="163"/>
    </location>
</feature>
<dbReference type="GO" id="GO:0003723">
    <property type="term" value="F:RNA binding"/>
    <property type="evidence" value="ECO:0007669"/>
    <property type="project" value="UniProtKB-UniRule"/>
</dbReference>
<feature type="region of interest" description="Disordered" evidence="3">
    <location>
        <begin position="558"/>
        <end position="643"/>
    </location>
</feature>
<dbReference type="CDD" id="cd00590">
    <property type="entry name" value="RRM_SF"/>
    <property type="match status" value="1"/>
</dbReference>
<evidence type="ECO:0000256" key="2">
    <source>
        <dbReference type="PROSITE-ProRule" id="PRU00176"/>
    </source>
</evidence>
<evidence type="ECO:0000259" key="4">
    <source>
        <dbReference type="PROSITE" id="PS50102"/>
    </source>
</evidence>
<dbReference type="EMBL" id="JAAAUY010000098">
    <property type="protein sequence ID" value="KAF9335476.1"/>
    <property type="molecule type" value="Genomic_DNA"/>
</dbReference>
<sequence length="643" mass="71080">MTYHPELAVSSRPEVEPQTKRVSSSPTVSTLPSRTSSPETPTPALEQTMYPRSYSPRKTRGSHKARQDDSHPGLGSRSVSSDNALSESIARMSLDESHSATNGGSTSPHDNLARAIVQDSDTHPSQNSNGFSDDEALVGDVDDLSETHGISGGQPTDDADVLPRGEPQACLFVASLCSTRTESELVDSVTKHFSKWGPLLNVKVLKDWAGRPYSFVQFVHVPHAQRAMAEAQNSVVDGRHIRIEQARVHRTLYILRIARSTSQEEISDVLKEYGPLEEVSIYYDPGPPRSRRYAFARFAYREDAIRAYMCLRGASKWIIEWAPNVPNPHHFDHVDKESIFVGQLDPDTVTEEALYERFSKYGDIMNLNLIKKKKPSMTQFSAFAFIEYDSEQSSTNAIANENCSPFLGSIIRVQYREIPELRFQRQQNSQMAPRTLTMPPNAEGYFDGTGLFMPCRAQDPGHPLSYQLPYPPYSGLNVAMPGYVSRPPISGPPYRPGAPQRLPNSEMPQGYYSGATSFGAPPNGHDPRSRNDAHSSFEYIQTPEGIFYPHASFSSSGPYVCDQGQPGTPPTNPSDLPWRTRSVPRRRGFDSGREGFTGQCQGSDSSFGYGDNQSGGSVQHSNARGSGSSRNAWSSSDAHWSSR</sequence>
<name>A0A9P5SPP2_9FUNG</name>
<keyword evidence="1 2" id="KW-0694">RNA-binding</keyword>
<organism evidence="5 6">
    <name type="scientific">Podila minutissima</name>
    <dbReference type="NCBI Taxonomy" id="64525"/>
    <lineage>
        <taxon>Eukaryota</taxon>
        <taxon>Fungi</taxon>
        <taxon>Fungi incertae sedis</taxon>
        <taxon>Mucoromycota</taxon>
        <taxon>Mortierellomycotina</taxon>
        <taxon>Mortierellomycetes</taxon>
        <taxon>Mortierellales</taxon>
        <taxon>Mortierellaceae</taxon>
        <taxon>Podila</taxon>
    </lineage>
</organism>
<reference evidence="5" key="1">
    <citation type="journal article" date="2020" name="Fungal Divers.">
        <title>Resolving the Mortierellaceae phylogeny through synthesis of multi-gene phylogenetics and phylogenomics.</title>
        <authorList>
            <person name="Vandepol N."/>
            <person name="Liber J."/>
            <person name="Desiro A."/>
            <person name="Na H."/>
            <person name="Kennedy M."/>
            <person name="Barry K."/>
            <person name="Grigoriev I.V."/>
            <person name="Miller A.N."/>
            <person name="O'Donnell K."/>
            <person name="Stajich J.E."/>
            <person name="Bonito G."/>
        </authorList>
    </citation>
    <scope>NUCLEOTIDE SEQUENCE</scope>
    <source>
        <strain evidence="5">NVP1</strain>
    </source>
</reference>
<dbReference type="InterPro" id="IPR034352">
    <property type="entry name" value="Rim4_RRM1"/>
</dbReference>
<accession>A0A9P5SPP2</accession>
<protein>
    <recommendedName>
        <fullName evidence="4">RRM domain-containing protein</fullName>
    </recommendedName>
</protein>
<feature type="region of interest" description="Disordered" evidence="3">
    <location>
        <begin position="490"/>
        <end position="533"/>
    </location>
</feature>
<dbReference type="Proteomes" id="UP000696485">
    <property type="component" value="Unassembled WGS sequence"/>
</dbReference>
<dbReference type="CDD" id="cd12453">
    <property type="entry name" value="RRM1_RIM4_like"/>
    <property type="match status" value="1"/>
</dbReference>